<evidence type="ECO:0000313" key="5">
    <source>
        <dbReference type="Proteomes" id="UP000539710"/>
    </source>
</evidence>
<dbReference type="EMBL" id="JACEUX010000002">
    <property type="protein sequence ID" value="MBA5246747.1"/>
    <property type="molecule type" value="Genomic_DNA"/>
</dbReference>
<sequence length="386" mass="41000">MKKSILTFAALFTGTFALAQNDIYALTGKSPQQIHFNDLRSLSVASDNAGNVLLSAEADVSVFSQNIKSVVKESRQTQHHVQTPAMAALAYSGGELIFSPMYSSNVYVMNEKSGKITLVENTAVKTSACDLTSHITRMTAGIDGHIYALNNAGTQLVRISKENGMYSVTDLGLVKDASTRPEESLRTVQTGFGGDMIADAQGNLYVLSASGNVFKISVKSLSSEYIGKIAGLPQGYSLNGAAVSADGNVIVGSAKSEGFYRINIDDLTATAGKNEVKYPVYDLASAHFLKQSGKSVPEATSAGIEVYPTRIIAGELNVRITDPSVTTAVIGLYDSFGTLVMSKTVKNAPRANSHLLNVGKLKQGLYIVTVGGEKGEQLHSVKILIE</sequence>
<dbReference type="KEGG" id="cbau:H1R16_09275"/>
<dbReference type="InterPro" id="IPR011042">
    <property type="entry name" value="6-blade_b-propeller_TolB-like"/>
</dbReference>
<gene>
    <name evidence="3" type="ORF">H1R16_09275</name>
    <name evidence="2" type="ORF">H2507_06165</name>
</gene>
<reference evidence="5" key="2">
    <citation type="submission" date="2020-07" db="EMBL/GenBank/DDBJ databases">
        <title>Flavobacterium sp. xlx-214.</title>
        <authorList>
            <person name="Yang C."/>
        </authorList>
    </citation>
    <scope>NUCLEOTIDE SEQUENCE [LARGE SCALE GENOMIC DNA]</scope>
    <source>
        <strain evidence="5">CX-624</strain>
    </source>
</reference>
<dbReference type="Gene3D" id="2.120.10.30">
    <property type="entry name" value="TolB, C-terminal domain"/>
    <property type="match status" value="1"/>
</dbReference>
<dbReference type="RefSeq" id="WP_181886867.1">
    <property type="nucleotide sequence ID" value="NZ_CP059472.1"/>
</dbReference>
<feature type="chain" id="PRO_5044656146" evidence="1">
    <location>
        <begin position="20"/>
        <end position="386"/>
    </location>
</feature>
<accession>A0A7D7LLU2</accession>
<keyword evidence="5" id="KW-1185">Reference proteome</keyword>
<name>A0A7D7LLU2_9FLAO</name>
<dbReference type="Proteomes" id="UP000539710">
    <property type="component" value="Unassembled WGS sequence"/>
</dbReference>
<proteinExistence type="predicted"/>
<dbReference type="Proteomes" id="UP000515349">
    <property type="component" value="Chromosome"/>
</dbReference>
<reference evidence="2" key="3">
    <citation type="submission" date="2020-07" db="EMBL/GenBank/DDBJ databases">
        <authorList>
            <person name="Yang C."/>
        </authorList>
    </citation>
    <scope>NUCLEOTIDE SEQUENCE</scope>
    <source>
        <strain evidence="2">Cx-624</strain>
    </source>
</reference>
<organism evidence="3 4">
    <name type="scientific">Marnyiella aurantia</name>
    <dbReference type="NCBI Taxonomy" id="2758037"/>
    <lineage>
        <taxon>Bacteria</taxon>
        <taxon>Pseudomonadati</taxon>
        <taxon>Bacteroidota</taxon>
        <taxon>Flavobacteriia</taxon>
        <taxon>Flavobacteriales</taxon>
        <taxon>Weeksellaceae</taxon>
        <taxon>Marnyiella</taxon>
    </lineage>
</organism>
<feature type="signal peptide" evidence="1">
    <location>
        <begin position="1"/>
        <end position="19"/>
    </location>
</feature>
<evidence type="ECO:0000313" key="3">
    <source>
        <dbReference type="EMBL" id="QMS97904.1"/>
    </source>
</evidence>
<keyword evidence="1" id="KW-0732">Signal</keyword>
<evidence type="ECO:0000313" key="2">
    <source>
        <dbReference type="EMBL" id="MBA5246747.1"/>
    </source>
</evidence>
<dbReference type="SUPFAM" id="SSF101898">
    <property type="entry name" value="NHL repeat"/>
    <property type="match status" value="1"/>
</dbReference>
<reference evidence="3 4" key="1">
    <citation type="submission" date="2020-07" db="EMBL/GenBank/DDBJ databases">
        <title>Chryseobacterium sp.cx-624.</title>
        <authorList>
            <person name="Yang C."/>
        </authorList>
    </citation>
    <scope>NUCLEOTIDE SEQUENCE [LARGE SCALE GENOMIC DNA]</scope>
    <source>
        <strain evidence="4">cx-624</strain>
        <strain evidence="3">Cx-624</strain>
    </source>
</reference>
<protein>
    <submittedName>
        <fullName evidence="3">T9SS type A sorting domain-containing protein</fullName>
    </submittedName>
</protein>
<evidence type="ECO:0000313" key="4">
    <source>
        <dbReference type="Proteomes" id="UP000515349"/>
    </source>
</evidence>
<dbReference type="EMBL" id="CP059472">
    <property type="protein sequence ID" value="QMS97904.1"/>
    <property type="molecule type" value="Genomic_DNA"/>
</dbReference>
<dbReference type="AlphaFoldDB" id="A0A7D7LLU2"/>
<evidence type="ECO:0000256" key="1">
    <source>
        <dbReference type="SAM" id="SignalP"/>
    </source>
</evidence>